<accession>A0A9D4U8I5</accession>
<dbReference type="SMART" id="SM00185">
    <property type="entry name" value="ARM"/>
    <property type="match status" value="5"/>
</dbReference>
<reference evidence="2" key="1">
    <citation type="submission" date="2021-01" db="EMBL/GenBank/DDBJ databases">
        <title>Adiantum capillus-veneris genome.</title>
        <authorList>
            <person name="Fang Y."/>
            <person name="Liao Q."/>
        </authorList>
    </citation>
    <scope>NUCLEOTIDE SEQUENCE</scope>
    <source>
        <strain evidence="2">H3</strain>
        <tissue evidence="2">Leaf</tissue>
    </source>
</reference>
<evidence type="ECO:0000313" key="3">
    <source>
        <dbReference type="Proteomes" id="UP000886520"/>
    </source>
</evidence>
<proteinExistence type="predicted"/>
<protein>
    <submittedName>
        <fullName evidence="2">Uncharacterized protein</fullName>
    </submittedName>
</protein>
<dbReference type="InterPro" id="IPR000225">
    <property type="entry name" value="Armadillo"/>
</dbReference>
<dbReference type="Gene3D" id="1.25.10.10">
    <property type="entry name" value="Leucine-rich Repeat Variant"/>
    <property type="match status" value="3"/>
</dbReference>
<keyword evidence="3" id="KW-1185">Reference proteome</keyword>
<dbReference type="PANTHER" id="PTHR46168">
    <property type="entry name" value="ARMADILLO REPEAT ONLY 4"/>
    <property type="match status" value="1"/>
</dbReference>
<comment type="caution">
    <text evidence="2">The sequence shown here is derived from an EMBL/GenBank/DDBJ whole genome shotgun (WGS) entry which is preliminary data.</text>
</comment>
<evidence type="ECO:0000256" key="1">
    <source>
        <dbReference type="SAM" id="MobiDB-lite"/>
    </source>
</evidence>
<dbReference type="AlphaFoldDB" id="A0A9D4U8I5"/>
<feature type="region of interest" description="Disordered" evidence="1">
    <location>
        <begin position="171"/>
        <end position="198"/>
    </location>
</feature>
<dbReference type="EMBL" id="JABFUD020000022">
    <property type="protein sequence ID" value="KAI5062326.1"/>
    <property type="molecule type" value="Genomic_DNA"/>
</dbReference>
<dbReference type="InterPro" id="IPR011989">
    <property type="entry name" value="ARM-like"/>
</dbReference>
<dbReference type="Proteomes" id="UP000886520">
    <property type="component" value="Chromosome 22"/>
</dbReference>
<name>A0A9D4U8I5_ADICA</name>
<evidence type="ECO:0000313" key="2">
    <source>
        <dbReference type="EMBL" id="KAI5062326.1"/>
    </source>
</evidence>
<sequence>MKMMVEEEAVPPLLKVLQDGTLEVREMTARTLGLMARDENVVKQMVACGVVPVSVKVLYNAPMKIQAAMAWAIAEMLHSDPSQQDLFLEESVVRSLVALLGESLEDLEKAKPAVNMHTLMTTMAASKVATASATQQEHIMSRVPKPSSISNGFLKVDNFSKSQVAPIRPMDLNRNMVGKPPDNGKGLSQRELNRRERDNADPLLKAELKAEVARALWKLAKGNPKTCKSITETKALLCFATLMEKASGSVQYNSVMAVMEIASVAENDVELRRASFKMTSPAAKAVVDQLLRLVEEGSPDLQVACIRAIGCLSRTFPVRETRVVKPLVRQLEGPEEVVAEAVAALVKFVCKENFLHKEHSKAIVDASGASPLVQLIFLNKGDVQVNAVILMCNLALHSGESEALAKAEPLPALKKFAKTCHVAQQPSLDNLVHQAINHLEIYHGRAPKDLSAVEVYGYDKF</sequence>
<dbReference type="PANTHER" id="PTHR46168:SF1">
    <property type="entry name" value="ARMADILLO REPEAT ONLY 4"/>
    <property type="match status" value="1"/>
</dbReference>
<gene>
    <name evidence="2" type="ORF">GOP47_0022865</name>
</gene>
<dbReference type="OrthoDB" id="1711910at2759"/>
<organism evidence="2 3">
    <name type="scientific">Adiantum capillus-veneris</name>
    <name type="common">Maidenhair fern</name>
    <dbReference type="NCBI Taxonomy" id="13818"/>
    <lineage>
        <taxon>Eukaryota</taxon>
        <taxon>Viridiplantae</taxon>
        <taxon>Streptophyta</taxon>
        <taxon>Embryophyta</taxon>
        <taxon>Tracheophyta</taxon>
        <taxon>Polypodiopsida</taxon>
        <taxon>Polypodiidae</taxon>
        <taxon>Polypodiales</taxon>
        <taxon>Pteridineae</taxon>
        <taxon>Pteridaceae</taxon>
        <taxon>Vittarioideae</taxon>
        <taxon>Adiantum</taxon>
    </lineage>
</organism>
<dbReference type="SUPFAM" id="SSF48371">
    <property type="entry name" value="ARM repeat"/>
    <property type="match status" value="1"/>
</dbReference>
<dbReference type="InterPro" id="IPR016024">
    <property type="entry name" value="ARM-type_fold"/>
</dbReference>